<protein>
    <submittedName>
        <fullName evidence="2">Uncharacterized protein</fullName>
    </submittedName>
</protein>
<dbReference type="EMBL" id="QGKS01000312">
    <property type="protein sequence ID" value="PWR11670.1"/>
    <property type="molecule type" value="Genomic_DNA"/>
</dbReference>
<name>A0A317DC44_9ACTN</name>
<reference evidence="2 3" key="1">
    <citation type="submission" date="2018-05" db="EMBL/GenBank/DDBJ databases">
        <title>Micromonosporas from Atacama Desert.</title>
        <authorList>
            <person name="Carro L."/>
            <person name="Golinska P."/>
            <person name="Klenk H.-P."/>
            <person name="Goodfellow M."/>
        </authorList>
    </citation>
    <scope>NUCLEOTIDE SEQUENCE [LARGE SCALE GENOMIC DNA]</scope>
    <source>
        <strain evidence="2 3">4G51</strain>
    </source>
</reference>
<feature type="transmembrane region" description="Helical" evidence="1">
    <location>
        <begin position="30"/>
        <end position="51"/>
    </location>
</feature>
<evidence type="ECO:0000313" key="3">
    <source>
        <dbReference type="Proteomes" id="UP000246050"/>
    </source>
</evidence>
<feature type="transmembrane region" description="Helical" evidence="1">
    <location>
        <begin position="139"/>
        <end position="162"/>
    </location>
</feature>
<dbReference type="AlphaFoldDB" id="A0A317DC44"/>
<proteinExistence type="predicted"/>
<organism evidence="2 3">
    <name type="scientific">Micromonospora sicca</name>
    <dbReference type="NCBI Taxonomy" id="2202420"/>
    <lineage>
        <taxon>Bacteria</taxon>
        <taxon>Bacillati</taxon>
        <taxon>Actinomycetota</taxon>
        <taxon>Actinomycetes</taxon>
        <taxon>Micromonosporales</taxon>
        <taxon>Micromonosporaceae</taxon>
        <taxon>Micromonospora</taxon>
    </lineage>
</organism>
<gene>
    <name evidence="2" type="ORF">DKT69_26180</name>
</gene>
<keyword evidence="1" id="KW-0812">Transmembrane</keyword>
<evidence type="ECO:0000313" key="2">
    <source>
        <dbReference type="EMBL" id="PWR11670.1"/>
    </source>
</evidence>
<dbReference type="RefSeq" id="WP_109804163.1">
    <property type="nucleotide sequence ID" value="NZ_QGKS01000312.1"/>
</dbReference>
<evidence type="ECO:0000256" key="1">
    <source>
        <dbReference type="SAM" id="Phobius"/>
    </source>
</evidence>
<dbReference type="Proteomes" id="UP000246050">
    <property type="component" value="Unassembled WGS sequence"/>
</dbReference>
<accession>A0A317DC44</accession>
<sequence>MSDQGKAYTAFIEAELKAERDRRVHFDSRGALLVTTSASLVSLLAAVVAFFRVGTTYTFPRDALPALVVALGAFSMAAAAGILAGWNRPYSVADVPTLNKLLDERWDRDDEVRARNNVGYMQVRTVNSLRRANSWKGRWVLCGLVAQLVALLALGLVVYLMLYHSTGA</sequence>
<comment type="caution">
    <text evidence="2">The sequence shown here is derived from an EMBL/GenBank/DDBJ whole genome shotgun (WGS) entry which is preliminary data.</text>
</comment>
<keyword evidence="1" id="KW-1133">Transmembrane helix</keyword>
<feature type="transmembrane region" description="Helical" evidence="1">
    <location>
        <begin position="63"/>
        <end position="86"/>
    </location>
</feature>
<keyword evidence="1" id="KW-0472">Membrane</keyword>